<keyword evidence="2" id="KW-0812">Transmembrane</keyword>
<protein>
    <submittedName>
        <fullName evidence="3">Keratin-associated protein 10-6 isoform 1</fullName>
    </submittedName>
</protein>
<keyword evidence="2" id="KW-1133">Transmembrane helix</keyword>
<feature type="transmembrane region" description="Helical" evidence="2">
    <location>
        <begin position="38"/>
        <end position="60"/>
    </location>
</feature>
<gene>
    <name evidence="3" type="ORF">Tci_005203</name>
</gene>
<evidence type="ECO:0000313" key="3">
    <source>
        <dbReference type="EMBL" id="GEU33225.1"/>
    </source>
</evidence>
<dbReference type="AlphaFoldDB" id="A0A6L2JB84"/>
<feature type="region of interest" description="Disordered" evidence="1">
    <location>
        <begin position="1"/>
        <end position="22"/>
    </location>
</feature>
<keyword evidence="2" id="KW-0472">Membrane</keyword>
<dbReference type="EMBL" id="BKCJ010000440">
    <property type="protein sequence ID" value="GEU33225.1"/>
    <property type="molecule type" value="Genomic_DNA"/>
</dbReference>
<proteinExistence type="predicted"/>
<evidence type="ECO:0000256" key="2">
    <source>
        <dbReference type="SAM" id="Phobius"/>
    </source>
</evidence>
<feature type="transmembrane region" description="Helical" evidence="2">
    <location>
        <begin position="72"/>
        <end position="94"/>
    </location>
</feature>
<name>A0A6L2JB84_TANCI</name>
<organism evidence="3">
    <name type="scientific">Tanacetum cinerariifolium</name>
    <name type="common">Dalmatian daisy</name>
    <name type="synonym">Chrysanthemum cinerariifolium</name>
    <dbReference type="NCBI Taxonomy" id="118510"/>
    <lineage>
        <taxon>Eukaryota</taxon>
        <taxon>Viridiplantae</taxon>
        <taxon>Streptophyta</taxon>
        <taxon>Embryophyta</taxon>
        <taxon>Tracheophyta</taxon>
        <taxon>Spermatophyta</taxon>
        <taxon>Magnoliopsida</taxon>
        <taxon>eudicotyledons</taxon>
        <taxon>Gunneridae</taxon>
        <taxon>Pentapetalae</taxon>
        <taxon>asterids</taxon>
        <taxon>campanulids</taxon>
        <taxon>Asterales</taxon>
        <taxon>Asteraceae</taxon>
        <taxon>Asteroideae</taxon>
        <taxon>Anthemideae</taxon>
        <taxon>Anthemidinae</taxon>
        <taxon>Tanacetum</taxon>
    </lineage>
</organism>
<evidence type="ECO:0000256" key="1">
    <source>
        <dbReference type="SAM" id="MobiDB-lite"/>
    </source>
</evidence>
<comment type="caution">
    <text evidence="3">The sequence shown here is derived from an EMBL/GenBank/DDBJ whole genome shotgun (WGS) entry which is preliminary data.</text>
</comment>
<sequence>MITAENKRNSTSVEPASGTPITGKDVVICKYPADPTVALGHLSFGFLAASTLAGGLSLFYPYKGKSIPWPELFQSTSFFIFFLIALRFCASYLLRKLRSDFDTD</sequence>
<accession>A0A6L2JB84</accession>
<reference evidence="3" key="1">
    <citation type="journal article" date="2019" name="Sci. Rep.">
        <title>Draft genome of Tanacetum cinerariifolium, the natural source of mosquito coil.</title>
        <authorList>
            <person name="Yamashiro T."/>
            <person name="Shiraishi A."/>
            <person name="Satake H."/>
            <person name="Nakayama K."/>
        </authorList>
    </citation>
    <scope>NUCLEOTIDE SEQUENCE</scope>
</reference>